<dbReference type="EMBL" id="CP009807">
    <property type="protein sequence ID" value="ATZ47997.1"/>
    <property type="molecule type" value="Genomic_DNA"/>
</dbReference>
<dbReference type="InterPro" id="IPR001849">
    <property type="entry name" value="PH_domain"/>
</dbReference>
<dbReference type="GeneID" id="5435596"/>
<accession>A0A384JC41</accession>
<protein>
    <recommendedName>
        <fullName evidence="2">PH domain-containing protein</fullName>
    </recommendedName>
</protein>
<dbReference type="KEGG" id="bfu:BCIN_03g02650"/>
<evidence type="ECO:0000313" key="4">
    <source>
        <dbReference type="Proteomes" id="UP000001798"/>
    </source>
</evidence>
<dbReference type="RefSeq" id="XP_001555033.1">
    <property type="nucleotide sequence ID" value="XM_001554983.2"/>
</dbReference>
<evidence type="ECO:0000313" key="3">
    <source>
        <dbReference type="EMBL" id="ATZ47997.1"/>
    </source>
</evidence>
<reference evidence="3 4" key="3">
    <citation type="journal article" date="2017" name="Mol. Plant Pathol.">
        <title>A gapless genome sequence of the fungus Botrytis cinerea.</title>
        <authorList>
            <person name="Van Kan J.A."/>
            <person name="Stassen J.H."/>
            <person name="Mosbach A."/>
            <person name="Van Der Lee T.A."/>
            <person name="Faino L."/>
            <person name="Farmer A.D."/>
            <person name="Papasotiriou D.G."/>
            <person name="Zhou S."/>
            <person name="Seidl M.F."/>
            <person name="Cottam E."/>
            <person name="Edel D."/>
            <person name="Hahn M."/>
            <person name="Schwartz D.C."/>
            <person name="Dietrich R.A."/>
            <person name="Widdison S."/>
            <person name="Scalliet G."/>
        </authorList>
    </citation>
    <scope>NUCLEOTIDE SEQUENCE [LARGE SCALE GENOMIC DNA]</scope>
    <source>
        <strain evidence="3 4">B05.10</strain>
    </source>
</reference>
<dbReference type="Gene3D" id="3.80.10.10">
    <property type="entry name" value="Ribonuclease Inhibitor"/>
    <property type="match status" value="1"/>
</dbReference>
<dbReference type="SUPFAM" id="SSF52047">
    <property type="entry name" value="RNI-like"/>
    <property type="match status" value="1"/>
</dbReference>
<name>A0A384JC41_BOTFB</name>
<dbReference type="VEuPathDB" id="FungiDB:Bcin03g02650"/>
<feature type="compositionally biased region" description="Polar residues" evidence="1">
    <location>
        <begin position="21"/>
        <end position="33"/>
    </location>
</feature>
<feature type="region of interest" description="Disordered" evidence="1">
    <location>
        <begin position="20"/>
        <end position="98"/>
    </location>
</feature>
<dbReference type="PANTHER" id="PTHR24114">
    <property type="entry name" value="LEUCINE RICH REPEAT FAMILY PROTEIN"/>
    <property type="match status" value="1"/>
</dbReference>
<dbReference type="InterPro" id="IPR052394">
    <property type="entry name" value="LRR-containing"/>
</dbReference>
<reference evidence="3 4" key="2">
    <citation type="journal article" date="2012" name="Eukaryot. Cell">
        <title>Genome update of Botrytis cinerea strains B05.10 and T4.</title>
        <authorList>
            <person name="Staats M."/>
            <person name="van Kan J.A."/>
        </authorList>
    </citation>
    <scope>NUCLEOTIDE SEQUENCE [LARGE SCALE GENOMIC DNA]</scope>
    <source>
        <strain evidence="3 4">B05.10</strain>
    </source>
</reference>
<organism evidence="3 4">
    <name type="scientific">Botryotinia fuckeliana (strain B05.10)</name>
    <name type="common">Noble rot fungus</name>
    <name type="synonym">Botrytis cinerea</name>
    <dbReference type="NCBI Taxonomy" id="332648"/>
    <lineage>
        <taxon>Eukaryota</taxon>
        <taxon>Fungi</taxon>
        <taxon>Dikarya</taxon>
        <taxon>Ascomycota</taxon>
        <taxon>Pezizomycotina</taxon>
        <taxon>Leotiomycetes</taxon>
        <taxon>Helotiales</taxon>
        <taxon>Sclerotiniaceae</taxon>
        <taxon>Botrytis</taxon>
    </lineage>
</organism>
<dbReference type="AlphaFoldDB" id="A0A384JC41"/>
<dbReference type="PANTHER" id="PTHR24114:SF41">
    <property type="entry name" value="PH DOMAIN-CONTAINING PROTEIN"/>
    <property type="match status" value="1"/>
</dbReference>
<sequence length="1275" mass="143716">MAPKESRRKSLSLLSRASFSNLAHINTDVNNGSAGDKEQKDKKKLGKRTSIFGSLTPSMYIDTENTSHSPTKADAHSPKLRPRTLQKGRPTSLFGSLGRRSMTDVDEDKEVTGTTPESPEEEYHYLAAGILNASSAVSILHHGEVQTTTSMFRKKKEYLVLTDTHLTRFKSMARAIEAFPNIQPAHLRQSHRQSSTASIGSLQEVQSQASHTSTEGENRIPLGQVVTVYKMEDGRPFFTTEVVFLDEDYHGVGSIQLMLHDPKDADLWSTSIRAAAQKARLMMPEPYPERVVRYLVQTLEGVDDYDSNHFQVFRVVKRAPLAKGARSSSDDLQKLGSSVFYMVIGINRLHLIPLPDFTLPSGALFHPKSSRTSYGLVSLVAMNVQYSDDRFELAFRTPLQQAKMLELAASATHDIAVVIFQAIQYLKPAWLDYNFTFNGPMRLLESSDIPLVHEEEEYGCFDRTLVAYCMAYNCNPVNIKYAVDWNVEDAPEFRLYPPAMTAKYTIYELLAIFRSLRYNESFRSISFADIDLHCMHGIVDSYGIDHVAWTTRMGIAIDTYFTMKPQDGSLLYQEVQALALKSLQLRKVDFSNALPRRRPRDTFDDEGGVLQKDPGCEITAALMPLCRAQLTDVNWIVLNGIELGETDLDAMIPALNNPKAEIRAIECSRCGLSDRGIMQLLTHLERQNQTLECINISNNPGRILLERFQVSMSRFSHVRKLDLSMITRTSGDQPLFVPEVMLSWRLEELILNGIPVNDQTLDTISAYLTSDMSDQLRTLQMDQCNLSGSHVALLMRAMTRVAGQPRDLELHVSANRLEKGISDFVKAIQENFTPTKLVVRMIEFTKEDYFKRLLEALRTNTTIQVLDISKASLPYDASPETCETMQRVFAENTTLEDLDISGEQAHLEVTRFGIGLNQALTGLKKNSTLKSLRIEYQNLGLEGANTLSSVLEENRGLTHIFCEHNDINLQGFTILVNAIAKNHTVLEVPYMQDDQDIAMKRMSASMRDTRRATSSSGRENHHVKSSVKRTLKTFGVGVEKPVKQELTPQDVDQVVKVLAEKWNTEIGRLSMFLERNRNIAMGVEGYDPVEIIGEHAMRPTTAMSDRGILEQVLSNTTPRIELGNPVEITNDRFSGMTPLAEVLNPMEMENERPVDEKDNIQFKRIHYKRSKDGGLLPDLPSLDSENMFGLEEREEVQLKPKRISYKRSKDGGLLPDLGSLGNEKMFGLEEREEVQLKSKRISYKRSKDGGLLPDLGSLGNEKMFELDNGLFEMES</sequence>
<evidence type="ECO:0000256" key="1">
    <source>
        <dbReference type="SAM" id="MobiDB-lite"/>
    </source>
</evidence>
<proteinExistence type="predicted"/>
<feature type="compositionally biased region" description="Polar residues" evidence="1">
    <location>
        <begin position="192"/>
        <end position="215"/>
    </location>
</feature>
<dbReference type="Pfam" id="PF25353">
    <property type="entry name" value="PH_2nd_LRR"/>
    <property type="match status" value="1"/>
</dbReference>
<dbReference type="OMA" id="CEDAPCF"/>
<dbReference type="Proteomes" id="UP000001798">
    <property type="component" value="Chromosome 3"/>
</dbReference>
<dbReference type="PROSITE" id="PS50003">
    <property type="entry name" value="PH_DOMAIN"/>
    <property type="match status" value="1"/>
</dbReference>
<feature type="region of interest" description="Disordered" evidence="1">
    <location>
        <begin position="184"/>
        <end position="217"/>
    </location>
</feature>
<dbReference type="OrthoDB" id="120976at2759"/>
<dbReference type="InterPro" id="IPR057334">
    <property type="entry name" value="PH_2nd_LRR"/>
</dbReference>
<reference evidence="3 4" key="1">
    <citation type="journal article" date="2011" name="PLoS Genet.">
        <title>Genomic analysis of the necrotrophic fungal pathogens Sclerotinia sclerotiorum and Botrytis cinerea.</title>
        <authorList>
            <person name="Amselem J."/>
            <person name="Cuomo C.A."/>
            <person name="van Kan J.A."/>
            <person name="Viaud M."/>
            <person name="Benito E.P."/>
            <person name="Couloux A."/>
            <person name="Coutinho P.M."/>
            <person name="de Vries R.P."/>
            <person name="Dyer P.S."/>
            <person name="Fillinger S."/>
            <person name="Fournier E."/>
            <person name="Gout L."/>
            <person name="Hahn M."/>
            <person name="Kohn L."/>
            <person name="Lapalu N."/>
            <person name="Plummer K.M."/>
            <person name="Pradier J.M."/>
            <person name="Quevillon E."/>
            <person name="Sharon A."/>
            <person name="Simon A."/>
            <person name="ten Have A."/>
            <person name="Tudzynski B."/>
            <person name="Tudzynski P."/>
            <person name="Wincker P."/>
            <person name="Andrew M."/>
            <person name="Anthouard V."/>
            <person name="Beever R.E."/>
            <person name="Beffa R."/>
            <person name="Benoit I."/>
            <person name="Bouzid O."/>
            <person name="Brault B."/>
            <person name="Chen Z."/>
            <person name="Choquer M."/>
            <person name="Collemare J."/>
            <person name="Cotton P."/>
            <person name="Danchin E.G."/>
            <person name="Da Silva C."/>
            <person name="Gautier A."/>
            <person name="Giraud C."/>
            <person name="Giraud T."/>
            <person name="Gonzalez C."/>
            <person name="Grossetete S."/>
            <person name="Guldener U."/>
            <person name="Henrissat B."/>
            <person name="Howlett B.J."/>
            <person name="Kodira C."/>
            <person name="Kretschmer M."/>
            <person name="Lappartient A."/>
            <person name="Leroch M."/>
            <person name="Levis C."/>
            <person name="Mauceli E."/>
            <person name="Neuveglise C."/>
            <person name="Oeser B."/>
            <person name="Pearson M."/>
            <person name="Poulain J."/>
            <person name="Poussereau N."/>
            <person name="Quesneville H."/>
            <person name="Rascle C."/>
            <person name="Schumacher J."/>
            <person name="Segurens B."/>
            <person name="Sexton A."/>
            <person name="Silva E."/>
            <person name="Sirven C."/>
            <person name="Soanes D.M."/>
            <person name="Talbot N.J."/>
            <person name="Templeton M."/>
            <person name="Yandava C."/>
            <person name="Yarden O."/>
            <person name="Zeng Q."/>
            <person name="Rollins J.A."/>
            <person name="Lebrun M.H."/>
            <person name="Dickman M."/>
        </authorList>
    </citation>
    <scope>NUCLEOTIDE SEQUENCE [LARGE SCALE GENOMIC DNA]</scope>
    <source>
        <strain evidence="3 4">B05.10</strain>
    </source>
</reference>
<feature type="domain" description="PH" evidence="2">
    <location>
        <begin position="138"/>
        <end position="277"/>
    </location>
</feature>
<feature type="compositionally biased region" description="Polar residues" evidence="1">
    <location>
        <begin position="51"/>
        <end position="70"/>
    </location>
</feature>
<dbReference type="InterPro" id="IPR032675">
    <property type="entry name" value="LRR_dom_sf"/>
</dbReference>
<gene>
    <name evidence="3" type="ORF">BCIN_03g02650</name>
</gene>
<keyword evidence="4" id="KW-1185">Reference proteome</keyword>
<evidence type="ECO:0000259" key="2">
    <source>
        <dbReference type="PROSITE" id="PS50003"/>
    </source>
</evidence>